<proteinExistence type="predicted"/>
<dbReference type="EMBL" id="HBUE01122218">
    <property type="protein sequence ID" value="CAG6492914.1"/>
    <property type="molecule type" value="Transcribed_RNA"/>
</dbReference>
<evidence type="ECO:0000256" key="1">
    <source>
        <dbReference type="ARBA" id="ARBA00022723"/>
    </source>
</evidence>
<name>A0A8D8CKN0_CULPI</name>
<dbReference type="EMBL" id="HBUE01122219">
    <property type="protein sequence ID" value="CAG6492917.1"/>
    <property type="molecule type" value="Transcribed_RNA"/>
</dbReference>
<evidence type="ECO:0000256" key="2">
    <source>
        <dbReference type="ARBA" id="ARBA00022771"/>
    </source>
</evidence>
<dbReference type="Gene3D" id="2.20.25.240">
    <property type="match status" value="1"/>
</dbReference>
<dbReference type="InterPro" id="IPR007588">
    <property type="entry name" value="Znf_FLYWCH"/>
</dbReference>
<feature type="domain" description="FLYWCH-type" evidence="4">
    <location>
        <begin position="29"/>
        <end position="91"/>
    </location>
</feature>
<keyword evidence="3" id="KW-0862">Zinc</keyword>
<organism evidence="5">
    <name type="scientific">Culex pipiens</name>
    <name type="common">House mosquito</name>
    <dbReference type="NCBI Taxonomy" id="7175"/>
    <lineage>
        <taxon>Eukaryota</taxon>
        <taxon>Metazoa</taxon>
        <taxon>Ecdysozoa</taxon>
        <taxon>Arthropoda</taxon>
        <taxon>Hexapoda</taxon>
        <taxon>Insecta</taxon>
        <taxon>Pterygota</taxon>
        <taxon>Neoptera</taxon>
        <taxon>Endopterygota</taxon>
        <taxon>Diptera</taxon>
        <taxon>Nematocera</taxon>
        <taxon>Culicoidea</taxon>
        <taxon>Culicidae</taxon>
        <taxon>Culicinae</taxon>
        <taxon>Culicini</taxon>
        <taxon>Culex</taxon>
        <taxon>Culex</taxon>
    </lineage>
</organism>
<keyword evidence="2" id="KW-0863">Zinc-finger</keyword>
<dbReference type="Pfam" id="PF04500">
    <property type="entry name" value="FLYWCH"/>
    <property type="match status" value="1"/>
</dbReference>
<sequence length="106" mass="12393">MNFVSLSRYKDQQKSIVIFFSSESKGVSYITSQRGTTQLKINGHTFTRSQVRSRIIIWVCTQRRAHGCKARATTCRFSQGRLVSMREDHSHGIITWRNVRRTRMVK</sequence>
<evidence type="ECO:0000313" key="5">
    <source>
        <dbReference type="EMBL" id="CAG6492907.1"/>
    </source>
</evidence>
<accession>A0A8D8CKN0</accession>
<evidence type="ECO:0000256" key="3">
    <source>
        <dbReference type="ARBA" id="ARBA00022833"/>
    </source>
</evidence>
<dbReference type="EMBL" id="HBUE01122213">
    <property type="protein sequence ID" value="CAG6492907.1"/>
    <property type="molecule type" value="Transcribed_RNA"/>
</dbReference>
<keyword evidence="1" id="KW-0479">Metal-binding</keyword>
<dbReference type="AlphaFoldDB" id="A0A8D8CKN0"/>
<protein>
    <submittedName>
        <fullName evidence="5">(northern house mosquito) hypothetical protein</fullName>
    </submittedName>
</protein>
<evidence type="ECO:0000259" key="4">
    <source>
        <dbReference type="Pfam" id="PF04500"/>
    </source>
</evidence>
<reference evidence="5" key="1">
    <citation type="submission" date="2021-05" db="EMBL/GenBank/DDBJ databases">
        <authorList>
            <person name="Alioto T."/>
            <person name="Alioto T."/>
            <person name="Gomez Garrido J."/>
        </authorList>
    </citation>
    <scope>NUCLEOTIDE SEQUENCE</scope>
</reference>
<dbReference type="GO" id="GO:0008270">
    <property type="term" value="F:zinc ion binding"/>
    <property type="evidence" value="ECO:0007669"/>
    <property type="project" value="UniProtKB-KW"/>
</dbReference>